<dbReference type="EMBL" id="CM023477">
    <property type="protein sequence ID" value="KAH7936928.1"/>
    <property type="molecule type" value="Genomic_DNA"/>
</dbReference>
<name>A0ACB8C7M3_DERSI</name>
<evidence type="ECO:0000313" key="1">
    <source>
        <dbReference type="EMBL" id="KAH7936928.1"/>
    </source>
</evidence>
<gene>
    <name evidence="1" type="ORF">HPB49_006438</name>
</gene>
<reference evidence="1" key="1">
    <citation type="submission" date="2020-05" db="EMBL/GenBank/DDBJ databases">
        <title>Large-scale comparative analyses of tick genomes elucidate their genetic diversity and vector capacities.</title>
        <authorList>
            <person name="Jia N."/>
            <person name="Wang J."/>
            <person name="Shi W."/>
            <person name="Du L."/>
            <person name="Sun Y."/>
            <person name="Zhan W."/>
            <person name="Jiang J."/>
            <person name="Wang Q."/>
            <person name="Zhang B."/>
            <person name="Ji P."/>
            <person name="Sakyi L.B."/>
            <person name="Cui X."/>
            <person name="Yuan T."/>
            <person name="Jiang B."/>
            <person name="Yang W."/>
            <person name="Lam T.T.-Y."/>
            <person name="Chang Q."/>
            <person name="Ding S."/>
            <person name="Wang X."/>
            <person name="Zhu J."/>
            <person name="Ruan X."/>
            <person name="Zhao L."/>
            <person name="Wei J."/>
            <person name="Que T."/>
            <person name="Du C."/>
            <person name="Cheng J."/>
            <person name="Dai P."/>
            <person name="Han X."/>
            <person name="Huang E."/>
            <person name="Gao Y."/>
            <person name="Liu J."/>
            <person name="Shao H."/>
            <person name="Ye R."/>
            <person name="Li L."/>
            <person name="Wei W."/>
            <person name="Wang X."/>
            <person name="Wang C."/>
            <person name="Yang T."/>
            <person name="Huo Q."/>
            <person name="Li W."/>
            <person name="Guo W."/>
            <person name="Chen H."/>
            <person name="Zhou L."/>
            <person name="Ni X."/>
            <person name="Tian J."/>
            <person name="Zhou Y."/>
            <person name="Sheng Y."/>
            <person name="Liu T."/>
            <person name="Pan Y."/>
            <person name="Xia L."/>
            <person name="Li J."/>
            <person name="Zhao F."/>
            <person name="Cao W."/>
        </authorList>
    </citation>
    <scope>NUCLEOTIDE SEQUENCE</scope>
    <source>
        <strain evidence="1">Dsil-2018</strain>
    </source>
</reference>
<organism evidence="1 2">
    <name type="scientific">Dermacentor silvarum</name>
    <name type="common">Tick</name>
    <dbReference type="NCBI Taxonomy" id="543639"/>
    <lineage>
        <taxon>Eukaryota</taxon>
        <taxon>Metazoa</taxon>
        <taxon>Ecdysozoa</taxon>
        <taxon>Arthropoda</taxon>
        <taxon>Chelicerata</taxon>
        <taxon>Arachnida</taxon>
        <taxon>Acari</taxon>
        <taxon>Parasitiformes</taxon>
        <taxon>Ixodida</taxon>
        <taxon>Ixodoidea</taxon>
        <taxon>Ixodidae</taxon>
        <taxon>Rhipicephalinae</taxon>
        <taxon>Dermacentor</taxon>
    </lineage>
</organism>
<protein>
    <submittedName>
        <fullName evidence="1">Uncharacterized protein</fullName>
    </submittedName>
</protein>
<accession>A0ACB8C7M3</accession>
<sequence length="167" mass="18406">MKATIVQLTLEMANIRKEINNKEQPMEQALTAPSISQAATKDIDSAKEPAPKKRAIEMQGSKETASGLDARFSGIESGLDDLEKLILAMKTTTERKFVEYDSKLAVQERNIKIMMSHSIFAQQQTKRSNDQEKQLPAVQQVIEALARPGEPATASGDPHRAPAKMTT</sequence>
<proteinExistence type="predicted"/>
<comment type="caution">
    <text evidence="1">The sequence shown here is derived from an EMBL/GenBank/DDBJ whole genome shotgun (WGS) entry which is preliminary data.</text>
</comment>
<dbReference type="Proteomes" id="UP000821865">
    <property type="component" value="Chromosome 8"/>
</dbReference>
<keyword evidence="2" id="KW-1185">Reference proteome</keyword>
<evidence type="ECO:0000313" key="2">
    <source>
        <dbReference type="Proteomes" id="UP000821865"/>
    </source>
</evidence>